<evidence type="ECO:0000313" key="2">
    <source>
        <dbReference type="EMBL" id="SEA90864.1"/>
    </source>
</evidence>
<dbReference type="AlphaFoldDB" id="A0A1H4F0P5"/>
<organism evidence="2 3">
    <name type="scientific">Rubrimonas cliftonensis</name>
    <dbReference type="NCBI Taxonomy" id="89524"/>
    <lineage>
        <taxon>Bacteria</taxon>
        <taxon>Pseudomonadati</taxon>
        <taxon>Pseudomonadota</taxon>
        <taxon>Alphaproteobacteria</taxon>
        <taxon>Rhodobacterales</taxon>
        <taxon>Paracoccaceae</taxon>
        <taxon>Rubrimonas</taxon>
    </lineage>
</organism>
<keyword evidence="3" id="KW-1185">Reference proteome</keyword>
<proteinExistence type="predicted"/>
<name>A0A1H4F0P5_9RHOB</name>
<feature type="region of interest" description="Disordered" evidence="1">
    <location>
        <begin position="1"/>
        <end position="28"/>
    </location>
</feature>
<dbReference type="Gene3D" id="3.20.20.140">
    <property type="entry name" value="Metal-dependent hydrolases"/>
    <property type="match status" value="1"/>
</dbReference>
<dbReference type="RefSeq" id="WP_093255634.1">
    <property type="nucleotide sequence ID" value="NZ_FNQM01000017.1"/>
</dbReference>
<protein>
    <recommendedName>
        <fullName evidence="4">Amidohydrolase family protein</fullName>
    </recommendedName>
</protein>
<reference evidence="2 3" key="1">
    <citation type="submission" date="2016-10" db="EMBL/GenBank/DDBJ databases">
        <authorList>
            <person name="de Groot N.N."/>
        </authorList>
    </citation>
    <scope>NUCLEOTIDE SEQUENCE [LARGE SCALE GENOMIC DNA]</scope>
    <source>
        <strain evidence="2 3">DSM 15345</strain>
    </source>
</reference>
<dbReference type="SUPFAM" id="SSF51338">
    <property type="entry name" value="Composite domain of metallo-dependent hydrolases"/>
    <property type="match status" value="1"/>
</dbReference>
<evidence type="ECO:0000256" key="1">
    <source>
        <dbReference type="SAM" id="MobiDB-lite"/>
    </source>
</evidence>
<evidence type="ECO:0008006" key="4">
    <source>
        <dbReference type="Google" id="ProtNLM"/>
    </source>
</evidence>
<dbReference type="GO" id="GO:0016810">
    <property type="term" value="F:hydrolase activity, acting on carbon-nitrogen (but not peptide) bonds"/>
    <property type="evidence" value="ECO:0007669"/>
    <property type="project" value="InterPro"/>
</dbReference>
<dbReference type="EMBL" id="FNQM01000017">
    <property type="protein sequence ID" value="SEA90864.1"/>
    <property type="molecule type" value="Genomic_DNA"/>
</dbReference>
<dbReference type="Gene3D" id="2.30.40.10">
    <property type="entry name" value="Urease, subunit C, domain 1"/>
    <property type="match status" value="1"/>
</dbReference>
<sequence length="113" mass="12164">MDQTLPDPKVGHGTDMFNSPGIGGSEQVEQMEPLPGWFTADKFLKMSTGNFTALLQLTEPSNLYPGVLGRVEDGALADLLLVAGNLLVDSTAVTDRDNPKIIMKDGVIYKNTL</sequence>
<dbReference type="Proteomes" id="UP000198703">
    <property type="component" value="Unassembled WGS sequence"/>
</dbReference>
<evidence type="ECO:0000313" key="3">
    <source>
        <dbReference type="Proteomes" id="UP000198703"/>
    </source>
</evidence>
<gene>
    <name evidence="2" type="ORF">SAMN05444370_11753</name>
</gene>
<dbReference type="InterPro" id="IPR011059">
    <property type="entry name" value="Metal-dep_hydrolase_composite"/>
</dbReference>
<dbReference type="STRING" id="89524.SAMN05444370_11753"/>
<dbReference type="OrthoDB" id="9765769at2"/>
<accession>A0A1H4F0P5</accession>